<dbReference type="InterPro" id="IPR020846">
    <property type="entry name" value="MFS_dom"/>
</dbReference>
<gene>
    <name evidence="5" type="ORF">RNJ44_00192</name>
</gene>
<dbReference type="Proteomes" id="UP001623330">
    <property type="component" value="Unassembled WGS sequence"/>
</dbReference>
<keyword evidence="3" id="KW-0812">Transmembrane</keyword>
<name>A0ABR4NT66_9SACH</name>
<feature type="transmembrane region" description="Helical" evidence="3">
    <location>
        <begin position="159"/>
        <end position="179"/>
    </location>
</feature>
<evidence type="ECO:0000313" key="5">
    <source>
        <dbReference type="EMBL" id="KAL3231657.1"/>
    </source>
</evidence>
<dbReference type="SUPFAM" id="SSF103473">
    <property type="entry name" value="MFS general substrate transporter"/>
    <property type="match status" value="1"/>
</dbReference>
<dbReference type="EMBL" id="JBEVYD010000006">
    <property type="protein sequence ID" value="KAL3231657.1"/>
    <property type="molecule type" value="Genomic_DNA"/>
</dbReference>
<proteinExistence type="predicted"/>
<dbReference type="InterPro" id="IPR050327">
    <property type="entry name" value="Proton-linked_MCT"/>
</dbReference>
<evidence type="ECO:0000256" key="3">
    <source>
        <dbReference type="SAM" id="Phobius"/>
    </source>
</evidence>
<evidence type="ECO:0000256" key="2">
    <source>
        <dbReference type="SAM" id="MobiDB-lite"/>
    </source>
</evidence>
<feature type="domain" description="Major facilitator superfamily (MFS) profile" evidence="4">
    <location>
        <begin position="115"/>
        <end position="225"/>
    </location>
</feature>
<sequence>MIDLTVVALKRHIFSRKKESVHFENNSPGVGPQEHFKDDSNSDNSLKNLKISYKKSNGDNIDEDVSVANTGFELDEHSQAKNSLTRERTVAIEEDQDEELYGLDNDKEFPDGGLRAWSVVFGSFMGLIPVFGVINSLGAIESYISTHQLVNVSSSTTSWIFSIYLTMSFLTCIFAGGYFDRNGSMDLMIVGTCFYVGGIFGMADCKEIYQFILSFSILCGTGTGI</sequence>
<comment type="subcellular location">
    <subcellularLocation>
        <location evidence="1">Membrane</location>
        <topology evidence="1">Multi-pass membrane protein</topology>
    </subcellularLocation>
</comment>
<dbReference type="InterPro" id="IPR036259">
    <property type="entry name" value="MFS_trans_sf"/>
</dbReference>
<evidence type="ECO:0000256" key="1">
    <source>
        <dbReference type="ARBA" id="ARBA00004141"/>
    </source>
</evidence>
<keyword evidence="3" id="KW-0472">Membrane</keyword>
<comment type="caution">
    <text evidence="5">The sequence shown here is derived from an EMBL/GenBank/DDBJ whole genome shotgun (WGS) entry which is preliminary data.</text>
</comment>
<organism evidence="5 6">
    <name type="scientific">Nakaseomyces bracarensis</name>
    <dbReference type="NCBI Taxonomy" id="273131"/>
    <lineage>
        <taxon>Eukaryota</taxon>
        <taxon>Fungi</taxon>
        <taxon>Dikarya</taxon>
        <taxon>Ascomycota</taxon>
        <taxon>Saccharomycotina</taxon>
        <taxon>Saccharomycetes</taxon>
        <taxon>Saccharomycetales</taxon>
        <taxon>Saccharomycetaceae</taxon>
        <taxon>Nakaseomyces</taxon>
    </lineage>
</organism>
<keyword evidence="6" id="KW-1185">Reference proteome</keyword>
<feature type="region of interest" description="Disordered" evidence="2">
    <location>
        <begin position="21"/>
        <end position="43"/>
    </location>
</feature>
<feature type="transmembrane region" description="Helical" evidence="3">
    <location>
        <begin position="116"/>
        <end position="139"/>
    </location>
</feature>
<accession>A0ABR4NT66</accession>
<evidence type="ECO:0000259" key="4">
    <source>
        <dbReference type="PROSITE" id="PS50850"/>
    </source>
</evidence>
<dbReference type="Gene3D" id="1.20.1250.20">
    <property type="entry name" value="MFS general substrate transporter like domains"/>
    <property type="match status" value="1"/>
</dbReference>
<evidence type="ECO:0000313" key="6">
    <source>
        <dbReference type="Proteomes" id="UP001623330"/>
    </source>
</evidence>
<reference evidence="5 6" key="1">
    <citation type="submission" date="2024-05" db="EMBL/GenBank/DDBJ databases">
        <title>Long read based assembly of the Candida bracarensis genome reveals expanded adhesin content.</title>
        <authorList>
            <person name="Marcet-Houben M."/>
            <person name="Ksiezopolska E."/>
            <person name="Gabaldon T."/>
        </authorList>
    </citation>
    <scope>NUCLEOTIDE SEQUENCE [LARGE SCALE GENOMIC DNA]</scope>
    <source>
        <strain evidence="5 6">CBM6</strain>
    </source>
</reference>
<dbReference type="PANTHER" id="PTHR11360">
    <property type="entry name" value="MONOCARBOXYLATE TRANSPORTER"/>
    <property type="match status" value="1"/>
</dbReference>
<keyword evidence="3" id="KW-1133">Transmembrane helix</keyword>
<protein>
    <recommendedName>
        <fullName evidence="4">Major facilitator superfamily (MFS) profile domain-containing protein</fullName>
    </recommendedName>
</protein>
<dbReference type="PANTHER" id="PTHR11360:SF295">
    <property type="entry name" value="TRANSPORTER MCH4-RELATED"/>
    <property type="match status" value="1"/>
</dbReference>
<dbReference type="PROSITE" id="PS50850">
    <property type="entry name" value="MFS"/>
    <property type="match status" value="1"/>
</dbReference>